<evidence type="ECO:0000313" key="13">
    <source>
        <dbReference type="Proteomes" id="UP000708148"/>
    </source>
</evidence>
<keyword evidence="9" id="KW-0482">Metalloprotease</keyword>
<evidence type="ECO:0000313" key="12">
    <source>
        <dbReference type="EMBL" id="CAD7705215.1"/>
    </source>
</evidence>
<proteinExistence type="predicted"/>
<dbReference type="GO" id="GO:0005576">
    <property type="term" value="C:extracellular region"/>
    <property type="evidence" value="ECO:0007669"/>
    <property type="project" value="UniProtKB-SubCell"/>
</dbReference>
<evidence type="ECO:0000259" key="11">
    <source>
        <dbReference type="PROSITE" id="PS50026"/>
    </source>
</evidence>
<dbReference type="PROSITE" id="PS01186">
    <property type="entry name" value="EGF_2"/>
    <property type="match status" value="1"/>
</dbReference>
<dbReference type="GO" id="GO:0008237">
    <property type="term" value="F:metallopeptidase activity"/>
    <property type="evidence" value="ECO:0007669"/>
    <property type="project" value="UniProtKB-KW"/>
</dbReference>
<dbReference type="Gene3D" id="2.10.25.10">
    <property type="entry name" value="Laminin"/>
    <property type="match status" value="1"/>
</dbReference>
<feature type="non-terminal residue" evidence="12">
    <location>
        <position position="326"/>
    </location>
</feature>
<keyword evidence="10" id="KW-0245">EGF-like domain</keyword>
<evidence type="ECO:0000256" key="1">
    <source>
        <dbReference type="ARBA" id="ARBA00001947"/>
    </source>
</evidence>
<dbReference type="PANTHER" id="PTHR13062:SF12">
    <property type="entry name" value="ALPHA-2-MACROGLOBULIN DOMAIN-CONTAINING PROTEIN"/>
    <property type="match status" value="1"/>
</dbReference>
<comment type="cofactor">
    <cofactor evidence="1">
        <name>Zn(2+)</name>
        <dbReference type="ChEBI" id="CHEBI:29105"/>
    </cofactor>
</comment>
<dbReference type="PROSITE" id="PS50026">
    <property type="entry name" value="EGF_3"/>
    <property type="match status" value="1"/>
</dbReference>
<evidence type="ECO:0000256" key="9">
    <source>
        <dbReference type="ARBA" id="ARBA00023049"/>
    </source>
</evidence>
<sequence length="326" mass="34461">AAGPFKEKLANYVSSPPAGQYAYFADYIEKIVVMLALGEYDLARGSADPDLQMVATSGDVELLQAKFTSPQSPMVVAGTPWSVLSQPPDPLQFSVEGSGEVTIAALLNFVPAEPLPFPTYRGIYVEQAIQLIDSSSDFDKPMGMPLSTVPLGSIVIVTTQATTPDALDATTIRVMMPGGLEPVDPNIESYSLGSCALTFFGVFRIFSFFNCPYQETLPSVVTFRYNRLRPGTHVMRVRAVAATPGVFGLPPAAAFVNSQPELMGLSPAGSFEVCDGEGCEAVPLGAARTPKACPQGCNNNGLCDLDKGTCLCFEGFSGDACGALVK</sequence>
<evidence type="ECO:0000256" key="6">
    <source>
        <dbReference type="ARBA" id="ARBA00022729"/>
    </source>
</evidence>
<dbReference type="AlphaFoldDB" id="A0A8S1JFJ0"/>
<dbReference type="GO" id="GO:0006508">
    <property type="term" value="P:proteolysis"/>
    <property type="evidence" value="ECO:0007669"/>
    <property type="project" value="UniProtKB-KW"/>
</dbReference>
<evidence type="ECO:0000256" key="5">
    <source>
        <dbReference type="ARBA" id="ARBA00022723"/>
    </source>
</evidence>
<evidence type="ECO:0000256" key="8">
    <source>
        <dbReference type="ARBA" id="ARBA00022833"/>
    </source>
</evidence>
<reference evidence="12" key="1">
    <citation type="submission" date="2020-12" db="EMBL/GenBank/DDBJ databases">
        <authorList>
            <person name="Iha C."/>
        </authorList>
    </citation>
    <scope>NUCLEOTIDE SEQUENCE</scope>
</reference>
<keyword evidence="5" id="KW-0479">Metal-binding</keyword>
<feature type="disulfide bond" evidence="10">
    <location>
        <begin position="293"/>
        <end position="303"/>
    </location>
</feature>
<evidence type="ECO:0000256" key="3">
    <source>
        <dbReference type="ARBA" id="ARBA00022525"/>
    </source>
</evidence>
<keyword evidence="8" id="KW-0862">Zinc</keyword>
<gene>
    <name evidence="12" type="ORF">OSTQU699_LOCUS10569</name>
</gene>
<comment type="caution">
    <text evidence="12">The sequence shown here is derived from an EMBL/GenBank/DDBJ whole genome shotgun (WGS) entry which is preliminary data.</text>
</comment>
<protein>
    <recommendedName>
        <fullName evidence="11">EGF-like domain-containing protein</fullName>
    </recommendedName>
</protein>
<comment type="subcellular location">
    <subcellularLocation>
        <location evidence="2">Secreted</location>
    </subcellularLocation>
</comment>
<organism evidence="12 13">
    <name type="scientific">Ostreobium quekettii</name>
    <dbReference type="NCBI Taxonomy" id="121088"/>
    <lineage>
        <taxon>Eukaryota</taxon>
        <taxon>Viridiplantae</taxon>
        <taxon>Chlorophyta</taxon>
        <taxon>core chlorophytes</taxon>
        <taxon>Ulvophyceae</taxon>
        <taxon>TCBD clade</taxon>
        <taxon>Bryopsidales</taxon>
        <taxon>Ostreobineae</taxon>
        <taxon>Ostreobiaceae</taxon>
        <taxon>Ostreobium</taxon>
    </lineage>
</organism>
<keyword evidence="10" id="KW-1015">Disulfide bond</keyword>
<dbReference type="PANTHER" id="PTHR13062">
    <property type="entry name" value="COLLAGENASE"/>
    <property type="match status" value="1"/>
</dbReference>
<feature type="non-terminal residue" evidence="12">
    <location>
        <position position="1"/>
    </location>
</feature>
<feature type="domain" description="EGF-like" evidence="11">
    <location>
        <begin position="289"/>
        <end position="322"/>
    </location>
</feature>
<feature type="disulfide bond" evidence="10">
    <location>
        <begin position="312"/>
        <end position="321"/>
    </location>
</feature>
<keyword evidence="13" id="KW-1185">Reference proteome</keyword>
<keyword evidence="6" id="KW-0732">Signal</keyword>
<name>A0A8S1JFJ0_9CHLO</name>
<dbReference type="InterPro" id="IPR041246">
    <property type="entry name" value="Bact_MG10"/>
</dbReference>
<dbReference type="OrthoDB" id="543368at2759"/>
<evidence type="ECO:0000256" key="2">
    <source>
        <dbReference type="ARBA" id="ARBA00004613"/>
    </source>
</evidence>
<evidence type="ECO:0000256" key="10">
    <source>
        <dbReference type="PROSITE-ProRule" id="PRU00076"/>
    </source>
</evidence>
<dbReference type="GO" id="GO:0046872">
    <property type="term" value="F:metal ion binding"/>
    <property type="evidence" value="ECO:0007669"/>
    <property type="project" value="UniProtKB-KW"/>
</dbReference>
<dbReference type="Pfam" id="PF17973">
    <property type="entry name" value="bMG10"/>
    <property type="match status" value="1"/>
</dbReference>
<keyword evidence="7" id="KW-0378">Hydrolase</keyword>
<dbReference type="InterPro" id="IPR000742">
    <property type="entry name" value="EGF"/>
</dbReference>
<keyword evidence="3" id="KW-0964">Secreted</keyword>
<evidence type="ECO:0000256" key="7">
    <source>
        <dbReference type="ARBA" id="ARBA00022801"/>
    </source>
</evidence>
<dbReference type="EMBL" id="CAJHUC010003052">
    <property type="protein sequence ID" value="CAD7705215.1"/>
    <property type="molecule type" value="Genomic_DNA"/>
</dbReference>
<dbReference type="Proteomes" id="UP000708148">
    <property type="component" value="Unassembled WGS sequence"/>
</dbReference>
<keyword evidence="4" id="KW-0645">Protease</keyword>
<comment type="caution">
    <text evidence="10">Lacks conserved residue(s) required for the propagation of feature annotation.</text>
</comment>
<dbReference type="PROSITE" id="PS00022">
    <property type="entry name" value="EGF_1"/>
    <property type="match status" value="1"/>
</dbReference>
<evidence type="ECO:0000256" key="4">
    <source>
        <dbReference type="ARBA" id="ARBA00022670"/>
    </source>
</evidence>
<accession>A0A8S1JFJ0</accession>